<dbReference type="Proteomes" id="UP000037848">
    <property type="component" value="Unassembled WGS sequence"/>
</dbReference>
<evidence type="ECO:0000313" key="3">
    <source>
        <dbReference type="Proteomes" id="UP000037848"/>
    </source>
</evidence>
<dbReference type="SUPFAM" id="SSF53448">
    <property type="entry name" value="Nucleotide-diphospho-sugar transferases"/>
    <property type="match status" value="1"/>
</dbReference>
<accession>A0A0N1EQG2</accession>
<dbReference type="EMBL" id="LHPH01000006">
    <property type="protein sequence ID" value="KPH64166.1"/>
    <property type="molecule type" value="Genomic_DNA"/>
</dbReference>
<keyword evidence="2" id="KW-0808">Transferase</keyword>
<dbReference type="Pfam" id="PF00535">
    <property type="entry name" value="Glycos_transf_2"/>
    <property type="match status" value="1"/>
</dbReference>
<protein>
    <submittedName>
        <fullName evidence="2">Glycosyl transferase</fullName>
    </submittedName>
</protein>
<dbReference type="CDD" id="cd00761">
    <property type="entry name" value="Glyco_tranf_GTA_type"/>
    <property type="match status" value="1"/>
</dbReference>
<dbReference type="InterPro" id="IPR001173">
    <property type="entry name" value="Glyco_trans_2-like"/>
</dbReference>
<dbReference type="PATRIC" id="fig|187330.3.peg.3374"/>
<dbReference type="InterPro" id="IPR029044">
    <property type="entry name" value="Nucleotide-diphossugar_trans"/>
</dbReference>
<gene>
    <name evidence="2" type="ORF">ADS77_06755</name>
</gene>
<reference evidence="2 3" key="1">
    <citation type="submission" date="2015-08" db="EMBL/GenBank/DDBJ databases">
        <title>Draft Genome Sequence of Pseudoalteromonas porphyrae UCD-SED14.</title>
        <authorList>
            <person name="Coil D.A."/>
            <person name="Jospin G."/>
            <person name="Lee R.D."/>
            <person name="Eisen J.A."/>
        </authorList>
    </citation>
    <scope>NUCLEOTIDE SEQUENCE [LARGE SCALE GENOMIC DNA]</scope>
    <source>
        <strain evidence="2 3">UCD-SED14</strain>
    </source>
</reference>
<comment type="caution">
    <text evidence="2">The sequence shown here is derived from an EMBL/GenBank/DDBJ whole genome shotgun (WGS) entry which is preliminary data.</text>
</comment>
<organism evidence="2 3">
    <name type="scientific">Pseudoalteromonas porphyrae</name>
    <dbReference type="NCBI Taxonomy" id="187330"/>
    <lineage>
        <taxon>Bacteria</taxon>
        <taxon>Pseudomonadati</taxon>
        <taxon>Pseudomonadota</taxon>
        <taxon>Gammaproteobacteria</taxon>
        <taxon>Alteromonadales</taxon>
        <taxon>Pseudoalteromonadaceae</taxon>
        <taxon>Pseudoalteromonas</taxon>
    </lineage>
</organism>
<feature type="domain" description="Glycosyltransferase 2-like" evidence="1">
    <location>
        <begin position="6"/>
        <end position="125"/>
    </location>
</feature>
<evidence type="ECO:0000259" key="1">
    <source>
        <dbReference type="Pfam" id="PF00535"/>
    </source>
</evidence>
<dbReference type="Gene3D" id="3.90.550.10">
    <property type="entry name" value="Spore Coat Polysaccharide Biosynthesis Protein SpsA, Chain A"/>
    <property type="match status" value="1"/>
</dbReference>
<name>A0A0N1EQG2_9GAMM</name>
<dbReference type="STRING" id="187330.AMS58_08280"/>
<dbReference type="AlphaFoldDB" id="A0A0N1EQG2"/>
<keyword evidence="3" id="KW-1185">Reference proteome</keyword>
<dbReference type="GO" id="GO:0016758">
    <property type="term" value="F:hexosyltransferase activity"/>
    <property type="evidence" value="ECO:0007669"/>
    <property type="project" value="UniProtKB-ARBA"/>
</dbReference>
<dbReference type="PANTHER" id="PTHR22916">
    <property type="entry name" value="GLYCOSYLTRANSFERASE"/>
    <property type="match status" value="1"/>
</dbReference>
<dbReference type="OrthoDB" id="9802649at2"/>
<evidence type="ECO:0000313" key="2">
    <source>
        <dbReference type="EMBL" id="KPH64166.1"/>
    </source>
</evidence>
<proteinExistence type="predicted"/>
<sequence>MKPDVSVIIPNYNCIDYLAKCIDSIVMQKNILVEIIIIDDGSTDGSVDWIEHEQKTVPQIVLIKQSRQGVVNARNLAIEKAQSEYIAFLDADDYWCEDKLFSQFNYMKKNIDCVLSFTDYMHITEDGKEIIKCFEYWPEANFSKSKSLINDYKTFDDALSKLMYANVVGTSTVMVRRSAIIEAGCFDNKLTSASDLDCWLKLANIGNVAYSQQCAMHYLMRSNSITANRLNRLTAMVEIVNRNIKNLSFLENAKVKARINECYGEFYREVGKRGKALMCSQKAFYLFPHKRNFKHLLYDLKSLVGNK</sequence>
<dbReference type="PANTHER" id="PTHR22916:SF3">
    <property type="entry name" value="UDP-GLCNAC:BETAGAL BETA-1,3-N-ACETYLGLUCOSAMINYLTRANSFERASE-LIKE PROTEIN 1"/>
    <property type="match status" value="1"/>
</dbReference>